<feature type="coiled-coil region" evidence="2">
    <location>
        <begin position="75"/>
        <end position="196"/>
    </location>
</feature>
<keyword evidence="2" id="KW-0175">Coiled coil</keyword>
<dbReference type="GO" id="GO:0006897">
    <property type="term" value="P:endocytosis"/>
    <property type="evidence" value="ECO:0007669"/>
    <property type="project" value="TreeGrafter"/>
</dbReference>
<feature type="region of interest" description="Disordered" evidence="3">
    <location>
        <begin position="1"/>
        <end position="23"/>
    </location>
</feature>
<dbReference type="Proteomes" id="UP000010556">
    <property type="component" value="Unassembled WGS sequence"/>
</dbReference>
<sequence>LFMFQTPGRVGSQGSDLDSSATPVNTVDVNNESSSEGFICPQCMKSLGSADELFKHYQAVHDAGNDSGHGGEANLALKRDDVTLLRQEIQDLQASLKEEKWYSEELKKELEKFQGLQQQVSKPDGLVAESSAELHSLEQQLEEAQTENFNIKQMKDLFEQKAAQLATEIADIKSKYDEERSLREAAEQKASHLTEELNKEGTIIQDLKTELLQRPGIEDVAVLKKELVQVQTLMDNMTLERERESEKLKDECKKLQADYANSKATISQLRSELAKGPQEVAVYVQELQKLKTSVNELTQKNQNLTEKLLKKELDYTQLEEKHNDECVSKKNIQASLHQKDLDCQQLQSRLSASETTLQRIQAELGEKGEATQKLKEELLEVETKYQHLKAEFKQLQQQREEKEQHGLQLQSEINQLHSKLLETERQLGEAHGRLKEQRQLSSEKLMDKEQQVADLQLKLSRLEEELKENVTNSTELQHQLEKTKQQHQEQQALQQSTTAKLREAQNDLEQVLRQIGDKDQKIQNLEALLQKSKENTSLLEKEREDLYAKIQAGEGETAVLNQLQEKNHTLQEQVTQLTEKLKNQSESHKQAQEDLHDQVQEQKAHLRAAQDRVLSLETSVNELNSQLNESKEKVSQLDIQVKAKTELLLSAEAAKTAQRADLQNHLDTAQNALQDKQQSPVPCLLAALSAGSRCCFYALTVPALLAPADGVE</sequence>
<dbReference type="Gene3D" id="1.10.287.1490">
    <property type="match status" value="1"/>
</dbReference>
<feature type="compositionally biased region" description="Basic and acidic residues" evidence="3">
    <location>
        <begin position="478"/>
        <end position="487"/>
    </location>
</feature>
<evidence type="ECO:0000313" key="6">
    <source>
        <dbReference type="Proteomes" id="UP000010556"/>
    </source>
</evidence>
<evidence type="ECO:0000256" key="3">
    <source>
        <dbReference type="SAM" id="MobiDB-lite"/>
    </source>
</evidence>
<feature type="region of interest" description="Disordered" evidence="3">
    <location>
        <begin position="472"/>
        <end position="498"/>
    </location>
</feature>
<evidence type="ECO:0000259" key="4">
    <source>
        <dbReference type="PROSITE" id="PS50157"/>
    </source>
</evidence>
<protein>
    <submittedName>
        <fullName evidence="5">Early endosome antigen 1</fullName>
    </submittedName>
</protein>
<dbReference type="AlphaFoldDB" id="L5M5G5"/>
<feature type="domain" description="C2H2-type" evidence="4">
    <location>
        <begin position="38"/>
        <end position="66"/>
    </location>
</feature>
<keyword evidence="6" id="KW-1185">Reference proteome</keyword>
<dbReference type="EMBL" id="KB104095">
    <property type="protein sequence ID" value="ELK33562.1"/>
    <property type="molecule type" value="Genomic_DNA"/>
</dbReference>
<reference evidence="6" key="1">
    <citation type="journal article" date="2013" name="Science">
        <title>Comparative analysis of bat genomes provides insight into the evolution of flight and immunity.</title>
        <authorList>
            <person name="Zhang G."/>
            <person name="Cowled C."/>
            <person name="Shi Z."/>
            <person name="Huang Z."/>
            <person name="Bishop-Lilly K.A."/>
            <person name="Fang X."/>
            <person name="Wynne J.W."/>
            <person name="Xiong Z."/>
            <person name="Baker M.L."/>
            <person name="Zhao W."/>
            <person name="Tachedjian M."/>
            <person name="Zhu Y."/>
            <person name="Zhou P."/>
            <person name="Jiang X."/>
            <person name="Ng J."/>
            <person name="Yang L."/>
            <person name="Wu L."/>
            <person name="Xiao J."/>
            <person name="Feng Y."/>
            <person name="Chen Y."/>
            <person name="Sun X."/>
            <person name="Zhang Y."/>
            <person name="Marsh G.A."/>
            <person name="Crameri G."/>
            <person name="Broder C.C."/>
            <person name="Frey K.G."/>
            <person name="Wang L.F."/>
            <person name="Wang J."/>
        </authorList>
    </citation>
    <scope>NUCLEOTIDE SEQUENCE [LARGE SCALE GENOMIC DNA]</scope>
</reference>
<dbReference type="PANTHER" id="PTHR23164">
    <property type="entry name" value="EARLY ENDOSOME ANTIGEN 1"/>
    <property type="match status" value="1"/>
</dbReference>
<evidence type="ECO:0000313" key="5">
    <source>
        <dbReference type="EMBL" id="ELK33562.1"/>
    </source>
</evidence>
<feature type="coiled-coil region" evidence="2">
    <location>
        <begin position="238"/>
        <end position="415"/>
    </location>
</feature>
<dbReference type="GO" id="GO:0005545">
    <property type="term" value="F:1-phosphatidylinositol binding"/>
    <property type="evidence" value="ECO:0007669"/>
    <property type="project" value="TreeGrafter"/>
</dbReference>
<dbReference type="PANTHER" id="PTHR23164:SF30">
    <property type="entry name" value="EARLY ENDOSOME ANTIGEN 1"/>
    <property type="match status" value="1"/>
</dbReference>
<accession>L5M5G5</accession>
<proteinExistence type="predicted"/>
<dbReference type="GO" id="GO:0005769">
    <property type="term" value="C:early endosome"/>
    <property type="evidence" value="ECO:0007669"/>
    <property type="project" value="TreeGrafter"/>
</dbReference>
<dbReference type="PROSITE" id="PS50157">
    <property type="entry name" value="ZINC_FINGER_C2H2_2"/>
    <property type="match status" value="1"/>
</dbReference>
<keyword evidence="1" id="KW-0479">Metal-binding</keyword>
<dbReference type="SUPFAM" id="SSF90257">
    <property type="entry name" value="Myosin rod fragments"/>
    <property type="match status" value="1"/>
</dbReference>
<gene>
    <name evidence="5" type="ORF">MDA_GLEAN10011247</name>
</gene>
<evidence type="ECO:0000256" key="2">
    <source>
        <dbReference type="SAM" id="Coils"/>
    </source>
</evidence>
<evidence type="ECO:0000256" key="1">
    <source>
        <dbReference type="PROSITE-ProRule" id="PRU00042"/>
    </source>
</evidence>
<keyword evidence="1" id="KW-0863">Zinc-finger</keyword>
<dbReference type="InterPro" id="IPR013087">
    <property type="entry name" value="Znf_C2H2_type"/>
</dbReference>
<feature type="non-terminal residue" evidence="5">
    <location>
        <position position="1"/>
    </location>
</feature>
<organism evidence="5 6">
    <name type="scientific">Myotis davidii</name>
    <name type="common">David's myotis</name>
    <dbReference type="NCBI Taxonomy" id="225400"/>
    <lineage>
        <taxon>Eukaryota</taxon>
        <taxon>Metazoa</taxon>
        <taxon>Chordata</taxon>
        <taxon>Craniata</taxon>
        <taxon>Vertebrata</taxon>
        <taxon>Euteleostomi</taxon>
        <taxon>Mammalia</taxon>
        <taxon>Eutheria</taxon>
        <taxon>Laurasiatheria</taxon>
        <taxon>Chiroptera</taxon>
        <taxon>Yangochiroptera</taxon>
        <taxon>Vespertilionidae</taxon>
        <taxon>Myotis</taxon>
    </lineage>
</organism>
<keyword evidence="1" id="KW-0862">Zinc</keyword>
<feature type="compositionally biased region" description="Low complexity" evidence="3">
    <location>
        <begin position="488"/>
        <end position="498"/>
    </location>
</feature>
<name>L5M5G5_MYODS</name>
<feature type="compositionally biased region" description="Polar residues" evidence="3">
    <location>
        <begin position="12"/>
        <end position="23"/>
    </location>
</feature>
<dbReference type="GO" id="GO:0008270">
    <property type="term" value="F:zinc ion binding"/>
    <property type="evidence" value="ECO:0007669"/>
    <property type="project" value="UniProtKB-KW"/>
</dbReference>
<dbReference type="PROSITE" id="PS00028">
    <property type="entry name" value="ZINC_FINGER_C2H2_1"/>
    <property type="match status" value="1"/>
</dbReference>